<dbReference type="AlphaFoldDB" id="E6PR96"/>
<dbReference type="InterPro" id="IPR042226">
    <property type="entry name" value="eFR1_2_sf"/>
</dbReference>
<organism evidence="2">
    <name type="scientific">mine drainage metagenome</name>
    <dbReference type="NCBI Taxonomy" id="410659"/>
    <lineage>
        <taxon>unclassified sequences</taxon>
        <taxon>metagenomes</taxon>
        <taxon>ecological metagenomes</taxon>
    </lineage>
</organism>
<gene>
    <name evidence="2" type="ORF">CARN2_2923</name>
</gene>
<reference evidence="2" key="1">
    <citation type="submission" date="2009-10" db="EMBL/GenBank/DDBJ databases">
        <title>Diversity of trophic interactions inside an arsenic-rich microbial ecosystem.</title>
        <authorList>
            <person name="Bertin P.N."/>
            <person name="Heinrich-Salmeron A."/>
            <person name="Pelletier E."/>
            <person name="Goulhen-Chollet F."/>
            <person name="Arsene-Ploetze F."/>
            <person name="Gallien S."/>
            <person name="Calteau A."/>
            <person name="Vallenet D."/>
            <person name="Casiot C."/>
            <person name="Chane-Woon-Ming B."/>
            <person name="Giloteaux L."/>
            <person name="Barakat M."/>
            <person name="Bonnefoy V."/>
            <person name="Bruneel O."/>
            <person name="Chandler M."/>
            <person name="Cleiss J."/>
            <person name="Duran R."/>
            <person name="Elbaz-Poulichet F."/>
            <person name="Fonknechten N."/>
            <person name="Lauga B."/>
            <person name="Mornico D."/>
            <person name="Ortet P."/>
            <person name="Schaeffer C."/>
            <person name="Siguier P."/>
            <person name="Alexander Thil Smith A."/>
            <person name="Van Dorsselaer A."/>
            <person name="Weissenbach J."/>
            <person name="Medigue C."/>
            <person name="Le Paslier D."/>
        </authorList>
    </citation>
    <scope>NUCLEOTIDE SEQUENCE</scope>
</reference>
<protein>
    <recommendedName>
        <fullName evidence="3">Translational machinery protein</fullName>
    </recommendedName>
</protein>
<evidence type="ECO:0000313" key="2">
    <source>
        <dbReference type="EMBL" id="CBH97451.1"/>
    </source>
</evidence>
<comment type="caution">
    <text evidence="2">The sequence shown here is derived from an EMBL/GenBank/DDBJ whole genome shotgun (WGS) entry which is preliminary data.</text>
</comment>
<dbReference type="EMBL" id="CABM01000043">
    <property type="protein sequence ID" value="CBH97451.1"/>
    <property type="molecule type" value="Genomic_DNA"/>
</dbReference>
<name>E6PR96_9ZZZZ</name>
<evidence type="ECO:0008006" key="3">
    <source>
        <dbReference type="Google" id="ProtNLM"/>
    </source>
</evidence>
<dbReference type="Gene3D" id="3.30.420.60">
    <property type="entry name" value="eRF1 domain 2"/>
    <property type="match status" value="1"/>
</dbReference>
<accession>E6PR96</accession>
<dbReference type="SUPFAM" id="SSF53137">
    <property type="entry name" value="Translational machinery components"/>
    <property type="match status" value="1"/>
</dbReference>
<feature type="region of interest" description="Disordered" evidence="1">
    <location>
        <begin position="126"/>
        <end position="168"/>
    </location>
</feature>
<evidence type="ECO:0000256" key="1">
    <source>
        <dbReference type="SAM" id="MobiDB-lite"/>
    </source>
</evidence>
<proteinExistence type="predicted"/>
<sequence length="168" mass="18179">MSHRHAVVWVDHAQAHVLFIDAEDVEKAIVEAAGNPHVHHKRGTIGPGKAEEDQPYYHGIARALADAQEILITGPGQAKLALFKHMLHHDPAVAQRVLGLETVDHPTDGQLAMHARQYFRAKDRMLGDFPGAGPGSTGMAEEAAPGKPKKTSKSHAAESKRAPNHRPS</sequence>